<evidence type="ECO:0000256" key="1">
    <source>
        <dbReference type="SAM" id="Phobius"/>
    </source>
</evidence>
<keyword evidence="1" id="KW-0472">Membrane</keyword>
<evidence type="ECO:0000313" key="2">
    <source>
        <dbReference type="EMBL" id="CAG6642497.1"/>
    </source>
</evidence>
<organism evidence="2">
    <name type="scientific">Cacopsylla melanoneura</name>
    <dbReference type="NCBI Taxonomy" id="428564"/>
    <lineage>
        <taxon>Eukaryota</taxon>
        <taxon>Metazoa</taxon>
        <taxon>Ecdysozoa</taxon>
        <taxon>Arthropoda</taxon>
        <taxon>Hexapoda</taxon>
        <taxon>Insecta</taxon>
        <taxon>Pterygota</taxon>
        <taxon>Neoptera</taxon>
        <taxon>Paraneoptera</taxon>
        <taxon>Hemiptera</taxon>
        <taxon>Sternorrhyncha</taxon>
        <taxon>Psylloidea</taxon>
        <taxon>Psyllidae</taxon>
        <taxon>Psyllinae</taxon>
        <taxon>Cacopsylla</taxon>
    </lineage>
</organism>
<protein>
    <submittedName>
        <fullName evidence="2">Uncharacterized protein</fullName>
    </submittedName>
</protein>
<proteinExistence type="predicted"/>
<dbReference type="EMBL" id="HBUF01122792">
    <property type="protein sequence ID" value="CAG6642497.1"/>
    <property type="molecule type" value="Transcribed_RNA"/>
</dbReference>
<keyword evidence="1" id="KW-0812">Transmembrane</keyword>
<reference evidence="2" key="1">
    <citation type="submission" date="2021-05" db="EMBL/GenBank/DDBJ databases">
        <authorList>
            <person name="Alioto T."/>
            <person name="Alioto T."/>
            <person name="Gomez Garrido J."/>
        </authorList>
    </citation>
    <scope>NUCLEOTIDE SEQUENCE</scope>
</reference>
<accession>A0A8D8W0F3</accession>
<name>A0A8D8W0F3_9HEMI</name>
<keyword evidence="1" id="KW-1133">Transmembrane helix</keyword>
<sequence>MKEDSRINKVLNGRRNEDILRRSMKANATCNASILLHLSVYYGNHALLLPCSVASTDFWNTSYTYLSPMVFFLALLHSQVSVILLIPTYLPWYSSLHCCIHRFL</sequence>
<dbReference type="EMBL" id="HBUF01122793">
    <property type="protein sequence ID" value="CAG6642498.1"/>
    <property type="molecule type" value="Transcribed_RNA"/>
</dbReference>
<dbReference type="AlphaFoldDB" id="A0A8D8W0F3"/>
<feature type="transmembrane region" description="Helical" evidence="1">
    <location>
        <begin position="63"/>
        <end position="86"/>
    </location>
</feature>